<proteinExistence type="predicted"/>
<feature type="transmembrane region" description="Helical" evidence="1">
    <location>
        <begin position="99"/>
        <end position="130"/>
    </location>
</feature>
<dbReference type="AlphaFoldDB" id="A0A7S3JZZ3"/>
<keyword evidence="1" id="KW-1133">Transmembrane helix</keyword>
<feature type="domain" description="STAS" evidence="2">
    <location>
        <begin position="169"/>
        <end position="267"/>
    </location>
</feature>
<feature type="transmembrane region" description="Helical" evidence="1">
    <location>
        <begin position="6"/>
        <end position="30"/>
    </location>
</feature>
<dbReference type="PANTHER" id="PTHR43310">
    <property type="entry name" value="SULFATE TRANSPORTER YBAR-RELATED"/>
    <property type="match status" value="1"/>
</dbReference>
<evidence type="ECO:0000256" key="1">
    <source>
        <dbReference type="SAM" id="Phobius"/>
    </source>
</evidence>
<dbReference type="InterPro" id="IPR002645">
    <property type="entry name" value="STAS_dom"/>
</dbReference>
<dbReference type="InterPro" id="IPR014710">
    <property type="entry name" value="RmlC-like_jellyroll"/>
</dbReference>
<feature type="transmembrane region" description="Helical" evidence="1">
    <location>
        <begin position="68"/>
        <end position="87"/>
    </location>
</feature>
<dbReference type="Gene3D" id="3.30.750.24">
    <property type="entry name" value="STAS domain"/>
    <property type="match status" value="1"/>
</dbReference>
<name>A0A7S3JZZ3_9STRA</name>
<evidence type="ECO:0000259" key="2">
    <source>
        <dbReference type="PROSITE" id="PS50801"/>
    </source>
</evidence>
<reference evidence="3" key="1">
    <citation type="submission" date="2021-01" db="EMBL/GenBank/DDBJ databases">
        <authorList>
            <person name="Corre E."/>
            <person name="Pelletier E."/>
            <person name="Niang G."/>
            <person name="Scheremetjew M."/>
            <person name="Finn R."/>
            <person name="Kale V."/>
            <person name="Holt S."/>
            <person name="Cochrane G."/>
            <person name="Meng A."/>
            <person name="Brown T."/>
            <person name="Cohen L."/>
        </authorList>
    </citation>
    <scope>NUCLEOTIDE SEQUENCE</scope>
    <source>
        <strain evidence="3">CCMP1510</strain>
    </source>
</reference>
<dbReference type="PROSITE" id="PS50801">
    <property type="entry name" value="STAS"/>
    <property type="match status" value="1"/>
</dbReference>
<organism evidence="3">
    <name type="scientific">Aureoumbra lagunensis</name>
    <dbReference type="NCBI Taxonomy" id="44058"/>
    <lineage>
        <taxon>Eukaryota</taxon>
        <taxon>Sar</taxon>
        <taxon>Stramenopiles</taxon>
        <taxon>Ochrophyta</taxon>
        <taxon>Pelagophyceae</taxon>
        <taxon>Pelagomonadales</taxon>
        <taxon>Aureoumbra</taxon>
    </lineage>
</organism>
<dbReference type="Gene3D" id="2.60.120.10">
    <property type="entry name" value="Jelly Rolls"/>
    <property type="match status" value="1"/>
</dbReference>
<dbReference type="SUPFAM" id="SSF51206">
    <property type="entry name" value="cAMP-binding domain-like"/>
    <property type="match status" value="1"/>
</dbReference>
<dbReference type="InterPro" id="IPR052706">
    <property type="entry name" value="Membrane-Transporter-like"/>
</dbReference>
<dbReference type="InterPro" id="IPR036513">
    <property type="entry name" value="STAS_dom_sf"/>
</dbReference>
<protein>
    <recommendedName>
        <fullName evidence="2">STAS domain-containing protein</fullName>
    </recommendedName>
</protein>
<keyword evidence="1" id="KW-0812">Transmembrane</keyword>
<accession>A0A7S3JZZ3</accession>
<feature type="transmembrane region" description="Helical" evidence="1">
    <location>
        <begin position="42"/>
        <end position="62"/>
    </location>
</feature>
<sequence>MILLGIFNMISGVLGCSAVLQQSVSMAVAAKGVRGVQPWSKLPGIACLFFALISVLCGPFAALRIPKFVYAGLVASAGTALVERWLIQPATYLGRYETGVTIILVALTALRGFATGVAAGAAASVLLFAISSIHAPVVKYLATGQTFRSNVQRDAQDSEILDQYGDRCVIIILTGYLFFGNGAKLLAFVDALLDDDDIEDQAKNHATYFVLDLALCLGADASAVDAVLEAGRKIARSHSSAEVEKNGPPLYLANPPEAVRSALKKRGPTVDRIIRCVFDADRAFGTCEDRLLASIKCTIVRPPRREISYMRKSSKQESELSAFAGLLHITTSTDTISFAPIQQEESRIENEEYDTFGKALRLSLFRTHLSTMEDGPNILTRLEEGLAPRASLLKLRRDETLMSRACAGEACDATTDALYLVARGRVIVRYDPSQTTGHFFLRTPQNSLSKLNSAPRRRKNLARTSTGAHSKPFRLSELGPGSLIGVEEFCTRLRSVGIFMAAVDDVVVYKISFNAIDDLILSDPLFGVAFFRLVAIILTDDATMLKSRLSNYVEAFYAKPLRTPISRRTLRSFATAAIS</sequence>
<gene>
    <name evidence="3" type="ORF">ALAG00032_LOCUS10932</name>
</gene>
<dbReference type="InterPro" id="IPR018490">
    <property type="entry name" value="cNMP-bd_dom_sf"/>
</dbReference>
<dbReference type="EMBL" id="HBIJ01016392">
    <property type="protein sequence ID" value="CAE0370168.1"/>
    <property type="molecule type" value="Transcribed_RNA"/>
</dbReference>
<dbReference type="PANTHER" id="PTHR43310:SF1">
    <property type="entry name" value="SULFATE TRANSPORTER YBAR-RELATED"/>
    <property type="match status" value="1"/>
</dbReference>
<keyword evidence="1" id="KW-0472">Membrane</keyword>
<evidence type="ECO:0000313" key="3">
    <source>
        <dbReference type="EMBL" id="CAE0370168.1"/>
    </source>
</evidence>